<keyword evidence="7" id="KW-0456">Lyase</keyword>
<organism evidence="9 11">
    <name type="scientific">Iodobacter fluviatilis</name>
    <dbReference type="NCBI Taxonomy" id="537"/>
    <lineage>
        <taxon>Bacteria</taxon>
        <taxon>Pseudomonadati</taxon>
        <taxon>Pseudomonadota</taxon>
        <taxon>Betaproteobacteria</taxon>
        <taxon>Neisseriales</taxon>
        <taxon>Chitinibacteraceae</taxon>
        <taxon>Iodobacter</taxon>
    </lineage>
</organism>
<comment type="similarity">
    <text evidence="1 8">Belongs to the SOS response-associated peptidase family.</text>
</comment>
<dbReference type="EC" id="3.4.-.-" evidence="8"/>
<evidence type="ECO:0000313" key="9">
    <source>
        <dbReference type="EMBL" id="STR44793.1"/>
    </source>
</evidence>
<evidence type="ECO:0000313" key="11">
    <source>
        <dbReference type="Proteomes" id="UP000255108"/>
    </source>
</evidence>
<evidence type="ECO:0000256" key="6">
    <source>
        <dbReference type="ARBA" id="ARBA00023125"/>
    </source>
</evidence>
<proteinExistence type="inferred from homology"/>
<dbReference type="Proteomes" id="UP000255108">
    <property type="component" value="Unassembled WGS sequence"/>
</dbReference>
<dbReference type="InterPro" id="IPR003738">
    <property type="entry name" value="SRAP"/>
</dbReference>
<evidence type="ECO:0000256" key="2">
    <source>
        <dbReference type="ARBA" id="ARBA00022670"/>
    </source>
</evidence>
<dbReference type="AlphaFoldDB" id="A0A377SUY1"/>
<dbReference type="Proteomes" id="UP000295794">
    <property type="component" value="Unassembled WGS sequence"/>
</dbReference>
<evidence type="ECO:0000256" key="4">
    <source>
        <dbReference type="ARBA" id="ARBA00022801"/>
    </source>
</evidence>
<evidence type="ECO:0000256" key="3">
    <source>
        <dbReference type="ARBA" id="ARBA00022763"/>
    </source>
</evidence>
<dbReference type="EMBL" id="SMBT01000020">
    <property type="protein sequence ID" value="TCU81607.1"/>
    <property type="molecule type" value="Genomic_DNA"/>
</dbReference>
<dbReference type="GO" id="GO:0006508">
    <property type="term" value="P:proteolysis"/>
    <property type="evidence" value="ECO:0007669"/>
    <property type="project" value="UniProtKB-KW"/>
</dbReference>
<dbReference type="SUPFAM" id="SSF143081">
    <property type="entry name" value="BB1717-like"/>
    <property type="match status" value="1"/>
</dbReference>
<dbReference type="GO" id="GO:0106300">
    <property type="term" value="P:protein-DNA covalent cross-linking repair"/>
    <property type="evidence" value="ECO:0007669"/>
    <property type="project" value="InterPro"/>
</dbReference>
<dbReference type="PANTHER" id="PTHR13604">
    <property type="entry name" value="DC12-RELATED"/>
    <property type="match status" value="1"/>
</dbReference>
<keyword evidence="2 8" id="KW-0645">Protease</keyword>
<dbReference type="PANTHER" id="PTHR13604:SF0">
    <property type="entry name" value="ABASIC SITE PROCESSING PROTEIN HMCES"/>
    <property type="match status" value="1"/>
</dbReference>
<evidence type="ECO:0000256" key="8">
    <source>
        <dbReference type="RuleBase" id="RU364100"/>
    </source>
</evidence>
<dbReference type="GO" id="GO:0008233">
    <property type="term" value="F:peptidase activity"/>
    <property type="evidence" value="ECO:0007669"/>
    <property type="project" value="UniProtKB-KW"/>
</dbReference>
<dbReference type="Gene3D" id="3.90.1680.10">
    <property type="entry name" value="SOS response associated peptidase-like"/>
    <property type="match status" value="1"/>
</dbReference>
<dbReference type="Pfam" id="PF02586">
    <property type="entry name" value="SRAP"/>
    <property type="match status" value="1"/>
</dbReference>
<keyword evidence="12" id="KW-1185">Reference proteome</keyword>
<evidence type="ECO:0000256" key="1">
    <source>
        <dbReference type="ARBA" id="ARBA00008136"/>
    </source>
</evidence>
<reference evidence="10 12" key="2">
    <citation type="submission" date="2019-03" db="EMBL/GenBank/DDBJ databases">
        <title>Genomic Encyclopedia of Type Strains, Phase IV (KMG-IV): sequencing the most valuable type-strain genomes for metagenomic binning, comparative biology and taxonomic classification.</title>
        <authorList>
            <person name="Goeker M."/>
        </authorList>
    </citation>
    <scope>NUCLEOTIDE SEQUENCE [LARGE SCALE GENOMIC DNA]</scope>
    <source>
        <strain evidence="10 12">DSM 3764</strain>
    </source>
</reference>
<gene>
    <name evidence="10" type="ORF">EV682_1207</name>
    <name evidence="9" type="ORF">NCTC11159_03338</name>
</gene>
<dbReference type="GO" id="GO:0016829">
    <property type="term" value="F:lyase activity"/>
    <property type="evidence" value="ECO:0007669"/>
    <property type="project" value="UniProtKB-KW"/>
</dbReference>
<dbReference type="EMBL" id="UGHR01000003">
    <property type="protein sequence ID" value="STR44793.1"/>
    <property type="molecule type" value="Genomic_DNA"/>
</dbReference>
<keyword evidence="6" id="KW-0238">DNA-binding</keyword>
<dbReference type="OrthoDB" id="6192129at2"/>
<dbReference type="RefSeq" id="WP_115228556.1">
    <property type="nucleotide sequence ID" value="NZ_CAWOLO010000020.1"/>
</dbReference>
<accession>A0A377SUY1</accession>
<reference evidence="9 11" key="1">
    <citation type="submission" date="2018-06" db="EMBL/GenBank/DDBJ databases">
        <authorList>
            <consortium name="Pathogen Informatics"/>
            <person name="Doyle S."/>
        </authorList>
    </citation>
    <scope>NUCLEOTIDE SEQUENCE [LARGE SCALE GENOMIC DNA]</scope>
    <source>
        <strain evidence="9 11">NCTC11159</strain>
    </source>
</reference>
<dbReference type="InterPro" id="IPR036590">
    <property type="entry name" value="SRAP-like"/>
</dbReference>
<keyword evidence="3" id="KW-0227">DNA damage</keyword>
<evidence type="ECO:0000256" key="7">
    <source>
        <dbReference type="ARBA" id="ARBA00023239"/>
    </source>
</evidence>
<protein>
    <recommendedName>
        <fullName evidence="8">Abasic site processing protein</fullName>
        <ecNumber evidence="8">3.4.-.-</ecNumber>
    </recommendedName>
</protein>
<dbReference type="GO" id="GO:0003697">
    <property type="term" value="F:single-stranded DNA binding"/>
    <property type="evidence" value="ECO:0007669"/>
    <property type="project" value="InterPro"/>
</dbReference>
<evidence type="ECO:0000256" key="5">
    <source>
        <dbReference type="ARBA" id="ARBA00023124"/>
    </source>
</evidence>
<keyword evidence="5" id="KW-0190">Covalent protein-DNA linkage</keyword>
<keyword evidence="4 8" id="KW-0378">Hydrolase</keyword>
<evidence type="ECO:0000313" key="10">
    <source>
        <dbReference type="EMBL" id="TCU81607.1"/>
    </source>
</evidence>
<sequence length="223" mass="25500">MCVNYIPIPKRLVLSHFAAAEPQADWPDEVWQDYAAPMIVHGRQGRQAVVANYGFLPKVKLPQGARYSTMNARAETIGQVKSYRYAWQRSQLCLIPMQGFFEPCYESGKAVRHKISLLNDVPFAVAGLWRAWEEDNGRRSYSFTQITINADEHSLMKRMHKPDDEKRNLVIISEADYDAWLGCKSIELARTFLKNYPAQLMCAAEQAVPKKPSKNSTQQKSLF</sequence>
<name>A0A377SUY1_9NEIS</name>
<evidence type="ECO:0000313" key="12">
    <source>
        <dbReference type="Proteomes" id="UP000295794"/>
    </source>
</evidence>